<keyword evidence="1" id="KW-0472">Membrane</keyword>
<organism evidence="2 3">
    <name type="scientific">Methanochimaera problematica</name>
    <dbReference type="NCBI Taxonomy" id="2609417"/>
    <lineage>
        <taxon>Archaea</taxon>
        <taxon>Methanobacteriati</taxon>
        <taxon>Methanobacteriota</taxon>
        <taxon>Stenosarchaea group</taxon>
        <taxon>Methanomicrobia</taxon>
        <taxon>Methanomicrobiales</taxon>
        <taxon>Methanomicrobiaceae</taxon>
        <taxon>Methanochimaera</taxon>
    </lineage>
</organism>
<sequence>MIAESVCGLVALYSVIRVMAEKNTLRKLTFLNVMNFAITGLIILVIPHPLGIAAAAAYFIGSTLESNAIASTWSKRGDV</sequence>
<dbReference type="GeneID" id="85229324"/>
<accession>A0AA97FBK6</accession>
<keyword evidence="1" id="KW-1133">Transmembrane helix</keyword>
<dbReference type="Proteomes" id="UP001301797">
    <property type="component" value="Chromosome"/>
</dbReference>
<evidence type="ECO:0000256" key="1">
    <source>
        <dbReference type="SAM" id="Phobius"/>
    </source>
</evidence>
<dbReference type="EMBL" id="CP043875">
    <property type="protein sequence ID" value="WOF15939.1"/>
    <property type="molecule type" value="Genomic_DNA"/>
</dbReference>
<keyword evidence="3" id="KW-1185">Reference proteome</keyword>
<dbReference type="AlphaFoldDB" id="A0AA97FBK6"/>
<name>A0AA97FBK6_9EURY</name>
<dbReference type="KEGG" id="mefw:F1737_04110"/>
<dbReference type="InterPro" id="IPR019214">
    <property type="entry name" value="EhaC-like"/>
</dbReference>
<proteinExistence type="predicted"/>
<gene>
    <name evidence="2" type="ORF">F1737_04110</name>
</gene>
<protein>
    <submittedName>
        <fullName evidence="2">DUF2109 domain-containing protein</fullName>
    </submittedName>
</protein>
<feature type="transmembrane region" description="Helical" evidence="1">
    <location>
        <begin position="36"/>
        <end position="60"/>
    </location>
</feature>
<dbReference type="Pfam" id="PF09882">
    <property type="entry name" value="EhaC"/>
    <property type="match status" value="1"/>
</dbReference>
<evidence type="ECO:0000313" key="2">
    <source>
        <dbReference type="EMBL" id="WOF15939.1"/>
    </source>
</evidence>
<reference evidence="2 3" key="1">
    <citation type="submission" date="2019-09" db="EMBL/GenBank/DDBJ databases">
        <title>The complete genome of Methanoplanus sp. FWC-SCC4.</title>
        <authorList>
            <person name="Chen S.-C."/>
            <person name="Zhou Y.-Z."/>
            <person name="Lai M.-C."/>
        </authorList>
    </citation>
    <scope>NUCLEOTIDE SEQUENCE [LARGE SCALE GENOMIC DNA]</scope>
    <source>
        <strain evidence="2 3">FWC-SCC4</strain>
    </source>
</reference>
<dbReference type="RefSeq" id="WP_317137509.1">
    <property type="nucleotide sequence ID" value="NZ_CP043875.1"/>
</dbReference>
<keyword evidence="1" id="KW-0812">Transmembrane</keyword>
<evidence type="ECO:0000313" key="3">
    <source>
        <dbReference type="Proteomes" id="UP001301797"/>
    </source>
</evidence>